<dbReference type="EMBL" id="MLCA01000006">
    <property type="protein sequence ID" value="MEE7491128.1"/>
    <property type="molecule type" value="Genomic_DNA"/>
</dbReference>
<comment type="caution">
    <text evidence="1">The sequence shown here is derived from an EMBL/GenBank/DDBJ whole genome shotgun (WGS) entry which is preliminary data.</text>
</comment>
<dbReference type="Proteomes" id="UP001355206">
    <property type="component" value="Unassembled WGS sequence"/>
</dbReference>
<keyword evidence="2" id="KW-1185">Reference proteome</keyword>
<dbReference type="RefSeq" id="WP_331301914.1">
    <property type="nucleotide sequence ID" value="NZ_MLCA01000006.1"/>
</dbReference>
<accession>A0ABU7TN99</accession>
<evidence type="ECO:0000313" key="2">
    <source>
        <dbReference type="Proteomes" id="UP001355206"/>
    </source>
</evidence>
<proteinExistence type="predicted"/>
<reference evidence="1 2" key="1">
    <citation type="journal article" date="2012" name="Genet. Mol. Biol.">
        <title>Analysis of 16S rRNA and mxaF genes revealing insights into Methylobacterium niche-specific plant association.</title>
        <authorList>
            <person name="Dourado M.N."/>
            <person name="Andreote F.D."/>
            <person name="Dini-Andreote F."/>
            <person name="Conti R."/>
            <person name="Araujo J.M."/>
            <person name="Araujo W.L."/>
        </authorList>
    </citation>
    <scope>NUCLEOTIDE SEQUENCE [LARGE SCALE GENOMIC DNA]</scope>
    <source>
        <strain evidence="1 2">TC3-10</strain>
    </source>
</reference>
<gene>
    <name evidence="1" type="ORF">MOTC310_11905</name>
</gene>
<sequence length="74" mass="7563">MSNTSTQIAAVIARIAAGEAPAAIAAHVLAQPARVMIALSHEIEDRAFDGTPFAAVFDILCNGEASDALLQDAA</sequence>
<protein>
    <submittedName>
        <fullName evidence="1">Uncharacterized protein</fullName>
    </submittedName>
</protein>
<evidence type="ECO:0000313" key="1">
    <source>
        <dbReference type="EMBL" id="MEE7491128.1"/>
    </source>
</evidence>
<name>A0ABU7TN99_9HYPH</name>
<organism evidence="1 2">
    <name type="scientific">Methylobacterium oryzae</name>
    <dbReference type="NCBI Taxonomy" id="334852"/>
    <lineage>
        <taxon>Bacteria</taxon>
        <taxon>Pseudomonadati</taxon>
        <taxon>Pseudomonadota</taxon>
        <taxon>Alphaproteobacteria</taxon>
        <taxon>Hyphomicrobiales</taxon>
        <taxon>Methylobacteriaceae</taxon>
        <taxon>Methylobacterium</taxon>
    </lineage>
</organism>